<name>A0ABU6X5A5_9FABA</name>
<proteinExistence type="predicted"/>
<accession>A0ABU6X5A5</accession>
<feature type="region of interest" description="Disordered" evidence="1">
    <location>
        <begin position="39"/>
        <end position="63"/>
    </location>
</feature>
<dbReference type="Proteomes" id="UP001341840">
    <property type="component" value="Unassembled WGS sequence"/>
</dbReference>
<organism evidence="2 3">
    <name type="scientific">Stylosanthes scabra</name>
    <dbReference type="NCBI Taxonomy" id="79078"/>
    <lineage>
        <taxon>Eukaryota</taxon>
        <taxon>Viridiplantae</taxon>
        <taxon>Streptophyta</taxon>
        <taxon>Embryophyta</taxon>
        <taxon>Tracheophyta</taxon>
        <taxon>Spermatophyta</taxon>
        <taxon>Magnoliopsida</taxon>
        <taxon>eudicotyledons</taxon>
        <taxon>Gunneridae</taxon>
        <taxon>Pentapetalae</taxon>
        <taxon>rosids</taxon>
        <taxon>fabids</taxon>
        <taxon>Fabales</taxon>
        <taxon>Fabaceae</taxon>
        <taxon>Papilionoideae</taxon>
        <taxon>50 kb inversion clade</taxon>
        <taxon>dalbergioids sensu lato</taxon>
        <taxon>Dalbergieae</taxon>
        <taxon>Pterocarpus clade</taxon>
        <taxon>Stylosanthes</taxon>
    </lineage>
</organism>
<evidence type="ECO:0000313" key="2">
    <source>
        <dbReference type="EMBL" id="MED6193026.1"/>
    </source>
</evidence>
<comment type="caution">
    <text evidence="2">The sequence shown here is derived from an EMBL/GenBank/DDBJ whole genome shotgun (WGS) entry which is preliminary data.</text>
</comment>
<sequence length="140" mass="16299">MATVGVRDLKRTVMVRGSGVRDWRQEEATRSKKGQCLYPITRSKGEDPRRPNIRRPNTPVDKKDMGWNRAIYARGRNVRRLVWASRVPPTYNVDKPIMGSGRRWADLFSKPRRRPGPSVRSDRPDSTRRNRPDVPHKKGR</sequence>
<feature type="region of interest" description="Disordered" evidence="1">
    <location>
        <begin position="106"/>
        <end position="140"/>
    </location>
</feature>
<gene>
    <name evidence="2" type="ORF">PIB30_015230</name>
</gene>
<reference evidence="2 3" key="1">
    <citation type="journal article" date="2023" name="Plants (Basel)">
        <title>Bridging the Gap: Combining Genomics and Transcriptomics Approaches to Understand Stylosanthes scabra, an Orphan Legume from the Brazilian Caatinga.</title>
        <authorList>
            <person name="Ferreira-Neto J.R.C."/>
            <person name="da Silva M.D."/>
            <person name="Binneck E."/>
            <person name="de Melo N.F."/>
            <person name="da Silva R.H."/>
            <person name="de Melo A.L.T.M."/>
            <person name="Pandolfi V."/>
            <person name="Bustamante F.O."/>
            <person name="Brasileiro-Vidal A.C."/>
            <person name="Benko-Iseppon A.M."/>
        </authorList>
    </citation>
    <scope>NUCLEOTIDE SEQUENCE [LARGE SCALE GENOMIC DNA]</scope>
    <source>
        <tissue evidence="2">Leaves</tissue>
    </source>
</reference>
<keyword evidence="3" id="KW-1185">Reference proteome</keyword>
<evidence type="ECO:0000256" key="1">
    <source>
        <dbReference type="SAM" id="MobiDB-lite"/>
    </source>
</evidence>
<protein>
    <submittedName>
        <fullName evidence="2">Uncharacterized protein</fullName>
    </submittedName>
</protein>
<dbReference type="EMBL" id="JASCZI010211490">
    <property type="protein sequence ID" value="MED6193026.1"/>
    <property type="molecule type" value="Genomic_DNA"/>
</dbReference>
<evidence type="ECO:0000313" key="3">
    <source>
        <dbReference type="Proteomes" id="UP001341840"/>
    </source>
</evidence>
<feature type="compositionally biased region" description="Basic and acidic residues" evidence="1">
    <location>
        <begin position="120"/>
        <end position="140"/>
    </location>
</feature>